<dbReference type="EMBL" id="CQPC01000006">
    <property type="protein sequence ID" value="CNT70556.1"/>
    <property type="molecule type" value="Genomic_DNA"/>
</dbReference>
<protein>
    <submittedName>
        <fullName evidence="2">Uncharacterized protein</fullName>
    </submittedName>
</protein>
<gene>
    <name evidence="2" type="ORF">ERS008198_01216</name>
    <name evidence="1" type="ORF">ERS008202_00700</name>
</gene>
<dbReference type="EMBL" id="CQPA01000006">
    <property type="protein sequence ID" value="CNT84809.1"/>
    <property type="molecule type" value="Genomic_DNA"/>
</dbReference>
<dbReference type="AlphaFoldDB" id="A0A655BXF0"/>
<sequence length="162" mass="18085">MQHFHRRVKTFAKTGDRLRRQADFRHHHQRLFALGEDVFQHAQIHLGLAGTGYACQQPGGETVRRAVNCADRCRLFGIQPQALSCDGIMLPPVGKRGRFTGKLTKPLTPQRLQRGVSKIKLGYLIAPDLSLPQRRQRLLLFGGAFQAVDVDGLPLFGGEPIP</sequence>
<proteinExistence type="predicted"/>
<dbReference type="Proteomes" id="UP000041314">
    <property type="component" value="Unassembled WGS sequence"/>
</dbReference>
<accession>A0A655BXF0</accession>
<organism evidence="2 4">
    <name type="scientific">Salmonella enterica subsp. enterica serovar Bovismorbificans</name>
    <dbReference type="NCBI Taxonomy" id="58097"/>
    <lineage>
        <taxon>Bacteria</taxon>
        <taxon>Pseudomonadati</taxon>
        <taxon>Pseudomonadota</taxon>
        <taxon>Gammaproteobacteria</taxon>
        <taxon>Enterobacterales</taxon>
        <taxon>Enterobacteriaceae</taxon>
        <taxon>Salmonella</taxon>
    </lineage>
</organism>
<evidence type="ECO:0000313" key="1">
    <source>
        <dbReference type="EMBL" id="CNT70556.1"/>
    </source>
</evidence>
<evidence type="ECO:0000313" key="3">
    <source>
        <dbReference type="Proteomes" id="UP000039541"/>
    </source>
</evidence>
<evidence type="ECO:0000313" key="4">
    <source>
        <dbReference type="Proteomes" id="UP000041314"/>
    </source>
</evidence>
<name>A0A655BXF0_SALET</name>
<evidence type="ECO:0000313" key="2">
    <source>
        <dbReference type="EMBL" id="CNT84809.1"/>
    </source>
</evidence>
<dbReference type="Proteomes" id="UP000039541">
    <property type="component" value="Unassembled WGS sequence"/>
</dbReference>
<reference evidence="3 4" key="1">
    <citation type="submission" date="2015-03" db="EMBL/GenBank/DDBJ databases">
        <authorList>
            <consortium name="Pathogen Informatics"/>
        </authorList>
    </citation>
    <scope>NUCLEOTIDE SEQUENCE [LARGE SCALE GENOMIC DNA]</scope>
    <source>
        <strain evidence="1 3">3476</strain>
        <strain evidence="2 4">A1104</strain>
    </source>
</reference>